<accession>A0ABP5EWP1</accession>
<dbReference type="Proteomes" id="UP001500755">
    <property type="component" value="Unassembled WGS sequence"/>
</dbReference>
<organism evidence="2 3">
    <name type="scientific">Brevibacterium samyangense</name>
    <dbReference type="NCBI Taxonomy" id="366888"/>
    <lineage>
        <taxon>Bacteria</taxon>
        <taxon>Bacillati</taxon>
        <taxon>Actinomycetota</taxon>
        <taxon>Actinomycetes</taxon>
        <taxon>Micrococcales</taxon>
        <taxon>Brevibacteriaceae</taxon>
        <taxon>Brevibacterium</taxon>
    </lineage>
</organism>
<evidence type="ECO:0000313" key="3">
    <source>
        <dbReference type="Proteomes" id="UP001500755"/>
    </source>
</evidence>
<keyword evidence="3" id="KW-1185">Reference proteome</keyword>
<gene>
    <name evidence="2" type="ORF">GCM10009755_21160</name>
</gene>
<dbReference type="EMBL" id="BAAANO010000020">
    <property type="protein sequence ID" value="GAA2009984.1"/>
    <property type="molecule type" value="Genomic_DNA"/>
</dbReference>
<sequence length="204" mass="21090">MSENPATGATGTRPSNIAAIENATGLSWTEIEKAMRSAGGAGLEHHAMARVAADLFEGRVANHEWWAQGAAVAYEQVIGRRIPGQMADGTFKVSASKTYSGDPDEALAALTELFARLGGLDGDALAGDPSTSVTPKWRYWRATLASGTKLTATISAKAPGASAGSSGAKAPHKSTVAVEASKLPSPEAVQAYRQKLKEALGGLR</sequence>
<protein>
    <submittedName>
        <fullName evidence="2">Uncharacterized protein</fullName>
    </submittedName>
</protein>
<dbReference type="RefSeq" id="WP_344309518.1">
    <property type="nucleotide sequence ID" value="NZ_BAAANO010000020.1"/>
</dbReference>
<evidence type="ECO:0000256" key="1">
    <source>
        <dbReference type="SAM" id="MobiDB-lite"/>
    </source>
</evidence>
<evidence type="ECO:0000313" key="2">
    <source>
        <dbReference type="EMBL" id="GAA2009984.1"/>
    </source>
</evidence>
<name>A0ABP5EWP1_9MICO</name>
<comment type="caution">
    <text evidence="2">The sequence shown here is derived from an EMBL/GenBank/DDBJ whole genome shotgun (WGS) entry which is preliminary data.</text>
</comment>
<reference evidence="3" key="1">
    <citation type="journal article" date="2019" name="Int. J. Syst. Evol. Microbiol.">
        <title>The Global Catalogue of Microorganisms (GCM) 10K type strain sequencing project: providing services to taxonomists for standard genome sequencing and annotation.</title>
        <authorList>
            <consortium name="The Broad Institute Genomics Platform"/>
            <consortium name="The Broad Institute Genome Sequencing Center for Infectious Disease"/>
            <person name="Wu L."/>
            <person name="Ma J."/>
        </authorList>
    </citation>
    <scope>NUCLEOTIDE SEQUENCE [LARGE SCALE GENOMIC DNA]</scope>
    <source>
        <strain evidence="3">JCM 14546</strain>
    </source>
</reference>
<feature type="compositionally biased region" description="Low complexity" evidence="1">
    <location>
        <begin position="158"/>
        <end position="169"/>
    </location>
</feature>
<proteinExistence type="predicted"/>
<feature type="region of interest" description="Disordered" evidence="1">
    <location>
        <begin position="158"/>
        <end position="183"/>
    </location>
</feature>